<evidence type="ECO:0000313" key="3">
    <source>
        <dbReference type="Proteomes" id="UP000663929"/>
    </source>
</evidence>
<feature type="domain" description="SnoaL-like" evidence="1">
    <location>
        <begin position="10"/>
        <end position="96"/>
    </location>
</feature>
<accession>A0A8A4TQC5</accession>
<dbReference type="Proteomes" id="UP000663929">
    <property type="component" value="Chromosome"/>
</dbReference>
<dbReference type="Gene3D" id="3.10.450.50">
    <property type="match status" value="1"/>
</dbReference>
<name>A0A8A4TQC5_SULCO</name>
<keyword evidence="3" id="KW-1185">Reference proteome</keyword>
<dbReference type="InterPro" id="IPR032710">
    <property type="entry name" value="NTF2-like_dom_sf"/>
</dbReference>
<organism evidence="2 3">
    <name type="scientific">Sulfidibacter corallicola</name>
    <dbReference type="NCBI Taxonomy" id="2818388"/>
    <lineage>
        <taxon>Bacteria</taxon>
        <taxon>Pseudomonadati</taxon>
        <taxon>Acidobacteriota</taxon>
        <taxon>Holophagae</taxon>
        <taxon>Acanthopleuribacterales</taxon>
        <taxon>Acanthopleuribacteraceae</taxon>
        <taxon>Sulfidibacter</taxon>
    </lineage>
</organism>
<sequence>MTSSKPLSLARQFLEILFSGRDLDRLYSLLAPSFQFEGPFLLADGAEAYVETLKADPPEDWRCQILESFVSQGSACLVYRFSKPGVSTVMMQTFRCGSDGIEHTRLVFDTAAFSEKSKG</sequence>
<dbReference type="EMBL" id="CP071793">
    <property type="protein sequence ID" value="QTD51627.1"/>
    <property type="molecule type" value="Genomic_DNA"/>
</dbReference>
<dbReference type="InterPro" id="IPR037401">
    <property type="entry name" value="SnoaL-like"/>
</dbReference>
<evidence type="ECO:0000259" key="1">
    <source>
        <dbReference type="Pfam" id="PF12680"/>
    </source>
</evidence>
<evidence type="ECO:0000313" key="2">
    <source>
        <dbReference type="EMBL" id="QTD51627.1"/>
    </source>
</evidence>
<dbReference type="SUPFAM" id="SSF54427">
    <property type="entry name" value="NTF2-like"/>
    <property type="match status" value="1"/>
</dbReference>
<dbReference type="RefSeq" id="WP_237381755.1">
    <property type="nucleotide sequence ID" value="NZ_CP071793.1"/>
</dbReference>
<proteinExistence type="predicted"/>
<dbReference type="Pfam" id="PF12680">
    <property type="entry name" value="SnoaL_2"/>
    <property type="match status" value="1"/>
</dbReference>
<protein>
    <submittedName>
        <fullName evidence="2">Nuclear transport factor 2 family protein</fullName>
    </submittedName>
</protein>
<gene>
    <name evidence="2" type="ORF">J3U87_04085</name>
</gene>
<dbReference type="KEGG" id="scor:J3U87_04085"/>
<reference evidence="2" key="1">
    <citation type="submission" date="2021-03" db="EMBL/GenBank/DDBJ databases">
        <title>Acanthopleuribacteraceae sp. M133.</title>
        <authorList>
            <person name="Wang G."/>
        </authorList>
    </citation>
    <scope>NUCLEOTIDE SEQUENCE</scope>
    <source>
        <strain evidence="2">M133</strain>
    </source>
</reference>
<dbReference type="AlphaFoldDB" id="A0A8A4TQC5"/>